<name>A0A9W7TG34_TRIRA</name>
<proteinExistence type="inferred from homology"/>
<keyword evidence="19" id="KW-0393">Immunoglobulin domain</keyword>
<dbReference type="GO" id="GO:0005516">
    <property type="term" value="F:calmodulin binding"/>
    <property type="evidence" value="ECO:0007669"/>
    <property type="project" value="UniProtKB-KW"/>
</dbReference>
<dbReference type="InterPro" id="IPR007110">
    <property type="entry name" value="Ig-like_dom"/>
</dbReference>
<protein>
    <recommendedName>
        <fullName evidence="5">non-specific serine/threonine protein kinase</fullName>
        <ecNumber evidence="5">2.7.11.1</ecNumber>
    </recommendedName>
</protein>
<sequence>VNRIQLVKGIEDVTLCEKEACTFEVVLSHAYIPGQWTKDGVPFKSKPVCRIATRGKTHTLTLTRVTTADTGLISFIAEGIETSALLTVTARDIKIVKYLENASVTEKESVTFVCEVNWEDVDGKWYKDDSRLRAVDNIKIKCDGKMHSLTFKSVKPEDAGEITFTAERVSSTATLRVKELPVQFVRPLRVKIGMYKHRALLECQVSRANAVVKWYKRNLEIVQNRKYQTVNDGLYRQLIIEDVGSSDEDTFICDAVDESTSCQLFVEEQAISILKGLSSVEVMEPKEARFKVETSIKLVRAPKWTLNGRLLSPCPEIRIEREGTSNKLIFAKTDSSMCGIVQFISGKSKSEAQLTVTERPLIVTQPISDVEVKENGQVTLSCEFCPSPRVVRWFKGRTLLFGSNKYAMKREKNGVEMTILGVKATDSGEYRCVAGGSETRGRINVEVKRLKIIRHMEQAEVEEDGTAVFTCELNHESPGVQWLLNDRVQHTNYINKIQNSGKVYSLILKRLASQESRVTFKAFDVSETAFLRVKERPAVFLRSLEDVTGEERGEIHLQCEVSKQSVLPIWRKDGEVINASEKYEILHAGKSLTLIVRKLRKDDGGEYTCDIGSSQTKAKVIVRDLHISIVKRIRTTTVLEGENCHFECILSHDIIDEASWFMNGQPIVTNGRIIVTSNGRKYSMSIQEVIISEAGEVVFIIKDLSCRTMLFVKAMDKSTL</sequence>
<accession>A0A9W7TG34</accession>
<evidence type="ECO:0000256" key="16">
    <source>
        <dbReference type="ARBA" id="ARBA00022860"/>
    </source>
</evidence>
<keyword evidence="9" id="KW-0808">Transferase</keyword>
<evidence type="ECO:0000256" key="12">
    <source>
        <dbReference type="ARBA" id="ARBA00022741"/>
    </source>
</evidence>
<evidence type="ECO:0000256" key="2">
    <source>
        <dbReference type="ARBA" id="ARBA00004123"/>
    </source>
</evidence>
<dbReference type="GO" id="GO:0005737">
    <property type="term" value="C:cytoplasm"/>
    <property type="evidence" value="ECO:0007669"/>
    <property type="project" value="UniProtKB-SubCell"/>
</dbReference>
<dbReference type="EMBL" id="JAFHDT010000017">
    <property type="protein sequence ID" value="KAI7798028.1"/>
    <property type="molecule type" value="Genomic_DNA"/>
</dbReference>
<dbReference type="PANTHER" id="PTHR35971:SF4">
    <property type="entry name" value="OBSCURIN"/>
    <property type="match status" value="1"/>
</dbReference>
<keyword evidence="24" id="KW-1185">Reference proteome</keyword>
<dbReference type="Proteomes" id="UP001059041">
    <property type="component" value="Linkage Group LG17"/>
</dbReference>
<dbReference type="SMART" id="SM00409">
    <property type="entry name" value="IG"/>
    <property type="match status" value="7"/>
</dbReference>
<evidence type="ECO:0000259" key="22">
    <source>
        <dbReference type="PROSITE" id="PS50835"/>
    </source>
</evidence>
<reference evidence="23" key="1">
    <citation type="submission" date="2021-02" db="EMBL/GenBank/DDBJ databases">
        <title>Comparative genomics reveals that relaxation of natural selection precedes convergent phenotypic evolution of cavefish.</title>
        <authorList>
            <person name="Peng Z."/>
        </authorList>
    </citation>
    <scope>NUCLEOTIDE SEQUENCE</scope>
    <source>
        <tissue evidence="23">Muscle</tissue>
    </source>
</reference>
<evidence type="ECO:0000256" key="17">
    <source>
        <dbReference type="ARBA" id="ARBA00023157"/>
    </source>
</evidence>
<evidence type="ECO:0000256" key="9">
    <source>
        <dbReference type="ARBA" id="ARBA00022679"/>
    </source>
</evidence>
<dbReference type="FunFam" id="2.60.40.10:FF:000050">
    <property type="entry name" value="Titin isoform B"/>
    <property type="match status" value="1"/>
</dbReference>
<keyword evidence="10" id="KW-0479">Metal-binding</keyword>
<evidence type="ECO:0000256" key="10">
    <source>
        <dbReference type="ARBA" id="ARBA00022723"/>
    </source>
</evidence>
<dbReference type="PROSITE" id="PS50835">
    <property type="entry name" value="IG_LIKE"/>
    <property type="match status" value="4"/>
</dbReference>
<organism evidence="23 24">
    <name type="scientific">Triplophysa rosa</name>
    <name type="common">Cave loach</name>
    <dbReference type="NCBI Taxonomy" id="992332"/>
    <lineage>
        <taxon>Eukaryota</taxon>
        <taxon>Metazoa</taxon>
        <taxon>Chordata</taxon>
        <taxon>Craniata</taxon>
        <taxon>Vertebrata</taxon>
        <taxon>Euteleostomi</taxon>
        <taxon>Actinopterygii</taxon>
        <taxon>Neopterygii</taxon>
        <taxon>Teleostei</taxon>
        <taxon>Ostariophysi</taxon>
        <taxon>Cypriniformes</taxon>
        <taxon>Nemacheilidae</taxon>
        <taxon>Triplophysa</taxon>
    </lineage>
</organism>
<keyword evidence="16" id="KW-0112">Calmodulin-binding</keyword>
<keyword evidence="18" id="KW-0539">Nucleus</keyword>
<keyword evidence="17" id="KW-1015">Disulfide bond</keyword>
<feature type="domain" description="Ig-like" evidence="22">
    <location>
        <begin position="360"/>
        <end position="444"/>
    </location>
</feature>
<dbReference type="FunFam" id="2.60.40.10:FF:000707">
    <property type="entry name" value="Obscurin, cytoskeletal calmodulin and titin-interacting RhoGEF"/>
    <property type="match status" value="1"/>
</dbReference>
<evidence type="ECO:0000256" key="5">
    <source>
        <dbReference type="ARBA" id="ARBA00012513"/>
    </source>
</evidence>
<feature type="domain" description="Ig-like" evidence="22">
    <location>
        <begin position="93"/>
        <end position="176"/>
    </location>
</feature>
<keyword evidence="11" id="KW-0677">Repeat</keyword>
<comment type="caution">
    <text evidence="23">The sequence shown here is derived from an EMBL/GenBank/DDBJ whole genome shotgun (WGS) entry which is preliminary data.</text>
</comment>
<evidence type="ECO:0000256" key="20">
    <source>
        <dbReference type="ARBA" id="ARBA00047899"/>
    </source>
</evidence>
<evidence type="ECO:0000313" key="23">
    <source>
        <dbReference type="EMBL" id="KAI7798028.1"/>
    </source>
</evidence>
<keyword evidence="8" id="KW-0597">Phosphoprotein</keyword>
<keyword evidence="14" id="KW-0067">ATP-binding</keyword>
<feature type="domain" description="Ig-like" evidence="22">
    <location>
        <begin position="537"/>
        <end position="621"/>
    </location>
</feature>
<evidence type="ECO:0000256" key="15">
    <source>
        <dbReference type="ARBA" id="ARBA00022842"/>
    </source>
</evidence>
<dbReference type="SMART" id="SM00408">
    <property type="entry name" value="IGc2"/>
    <property type="match status" value="3"/>
</dbReference>
<keyword evidence="6" id="KW-0963">Cytoplasm</keyword>
<dbReference type="InterPro" id="IPR052385">
    <property type="entry name" value="Obscurin/Obscurin-like_Reg"/>
</dbReference>
<dbReference type="InterPro" id="IPR013098">
    <property type="entry name" value="Ig_I-set"/>
</dbReference>
<comment type="catalytic activity">
    <reaction evidence="21">
        <text>L-seryl-[protein] + ATP = O-phospho-L-seryl-[protein] + ADP + H(+)</text>
        <dbReference type="Rhea" id="RHEA:17989"/>
        <dbReference type="Rhea" id="RHEA-COMP:9863"/>
        <dbReference type="Rhea" id="RHEA-COMP:11604"/>
        <dbReference type="ChEBI" id="CHEBI:15378"/>
        <dbReference type="ChEBI" id="CHEBI:29999"/>
        <dbReference type="ChEBI" id="CHEBI:30616"/>
        <dbReference type="ChEBI" id="CHEBI:83421"/>
        <dbReference type="ChEBI" id="CHEBI:456216"/>
        <dbReference type="EC" id="2.7.11.1"/>
    </reaction>
</comment>
<keyword evidence="12" id="KW-0547">Nucleotide-binding</keyword>
<dbReference type="GO" id="GO:0004674">
    <property type="term" value="F:protein serine/threonine kinase activity"/>
    <property type="evidence" value="ECO:0007669"/>
    <property type="project" value="UniProtKB-KW"/>
</dbReference>
<evidence type="ECO:0000256" key="1">
    <source>
        <dbReference type="ARBA" id="ARBA00001946"/>
    </source>
</evidence>
<evidence type="ECO:0000256" key="13">
    <source>
        <dbReference type="ARBA" id="ARBA00022777"/>
    </source>
</evidence>
<evidence type="ECO:0000256" key="14">
    <source>
        <dbReference type="ARBA" id="ARBA00022840"/>
    </source>
</evidence>
<dbReference type="Pfam" id="PF07679">
    <property type="entry name" value="I-set"/>
    <property type="match status" value="5"/>
</dbReference>
<evidence type="ECO:0000256" key="18">
    <source>
        <dbReference type="ARBA" id="ARBA00023242"/>
    </source>
</evidence>
<comment type="catalytic activity">
    <reaction evidence="20">
        <text>L-threonyl-[protein] + ATP = O-phospho-L-threonyl-[protein] + ADP + H(+)</text>
        <dbReference type="Rhea" id="RHEA:46608"/>
        <dbReference type="Rhea" id="RHEA-COMP:11060"/>
        <dbReference type="Rhea" id="RHEA-COMP:11605"/>
        <dbReference type="ChEBI" id="CHEBI:15378"/>
        <dbReference type="ChEBI" id="CHEBI:30013"/>
        <dbReference type="ChEBI" id="CHEBI:30616"/>
        <dbReference type="ChEBI" id="CHEBI:61977"/>
        <dbReference type="ChEBI" id="CHEBI:456216"/>
        <dbReference type="EC" id="2.7.11.1"/>
    </reaction>
</comment>
<gene>
    <name evidence="23" type="ORF">IRJ41_021286</name>
</gene>
<evidence type="ECO:0000256" key="6">
    <source>
        <dbReference type="ARBA" id="ARBA00022490"/>
    </source>
</evidence>
<dbReference type="EC" id="2.7.11.1" evidence="5"/>
<keyword evidence="13" id="KW-0418">Kinase</keyword>
<evidence type="ECO:0000256" key="3">
    <source>
        <dbReference type="ARBA" id="ARBA00004496"/>
    </source>
</evidence>
<dbReference type="FunFam" id="2.60.40.10:FF:000148">
    <property type="entry name" value="titin isoform X1"/>
    <property type="match status" value="1"/>
</dbReference>
<dbReference type="InterPro" id="IPR013783">
    <property type="entry name" value="Ig-like_fold"/>
</dbReference>
<dbReference type="InterPro" id="IPR003598">
    <property type="entry name" value="Ig_sub2"/>
</dbReference>
<dbReference type="GO" id="GO:0005634">
    <property type="term" value="C:nucleus"/>
    <property type="evidence" value="ECO:0007669"/>
    <property type="project" value="UniProtKB-SubCell"/>
</dbReference>
<evidence type="ECO:0000256" key="4">
    <source>
        <dbReference type="ARBA" id="ARBA00006692"/>
    </source>
</evidence>
<dbReference type="AlphaFoldDB" id="A0A9W7TG34"/>
<dbReference type="GO" id="GO:0046872">
    <property type="term" value="F:metal ion binding"/>
    <property type="evidence" value="ECO:0007669"/>
    <property type="project" value="UniProtKB-KW"/>
</dbReference>
<dbReference type="CDD" id="cd00096">
    <property type="entry name" value="Ig"/>
    <property type="match status" value="2"/>
</dbReference>
<dbReference type="InterPro" id="IPR036179">
    <property type="entry name" value="Ig-like_dom_sf"/>
</dbReference>
<dbReference type="InterPro" id="IPR003599">
    <property type="entry name" value="Ig_sub"/>
</dbReference>
<feature type="non-terminal residue" evidence="23">
    <location>
        <position position="720"/>
    </location>
</feature>
<comment type="subcellular location">
    <subcellularLocation>
        <location evidence="3">Cytoplasm</location>
    </subcellularLocation>
    <subcellularLocation>
        <location evidence="2">Nucleus</location>
    </subcellularLocation>
</comment>
<feature type="domain" description="Ig-like" evidence="22">
    <location>
        <begin position="181"/>
        <end position="272"/>
    </location>
</feature>
<comment type="cofactor">
    <cofactor evidence="1">
        <name>Mg(2+)</name>
        <dbReference type="ChEBI" id="CHEBI:18420"/>
    </cofactor>
</comment>
<dbReference type="Gene3D" id="2.60.40.10">
    <property type="entry name" value="Immunoglobulins"/>
    <property type="match status" value="8"/>
</dbReference>
<evidence type="ECO:0000256" key="7">
    <source>
        <dbReference type="ARBA" id="ARBA00022527"/>
    </source>
</evidence>
<dbReference type="PANTHER" id="PTHR35971">
    <property type="entry name" value="SI:DKEY-31G6.6"/>
    <property type="match status" value="1"/>
</dbReference>
<evidence type="ECO:0000313" key="24">
    <source>
        <dbReference type="Proteomes" id="UP001059041"/>
    </source>
</evidence>
<evidence type="ECO:0000256" key="21">
    <source>
        <dbReference type="ARBA" id="ARBA00048679"/>
    </source>
</evidence>
<keyword evidence="7" id="KW-0723">Serine/threonine-protein kinase</keyword>
<dbReference type="GO" id="GO:0005524">
    <property type="term" value="F:ATP binding"/>
    <property type="evidence" value="ECO:0007669"/>
    <property type="project" value="UniProtKB-KW"/>
</dbReference>
<evidence type="ECO:0000256" key="11">
    <source>
        <dbReference type="ARBA" id="ARBA00022737"/>
    </source>
</evidence>
<evidence type="ECO:0000256" key="8">
    <source>
        <dbReference type="ARBA" id="ARBA00022553"/>
    </source>
</evidence>
<evidence type="ECO:0000256" key="19">
    <source>
        <dbReference type="ARBA" id="ARBA00023319"/>
    </source>
</evidence>
<comment type="similarity">
    <text evidence="4">Belongs to the protein kinase superfamily. CAMK Ser/Thr protein kinase family.</text>
</comment>
<dbReference type="SUPFAM" id="SSF48726">
    <property type="entry name" value="Immunoglobulin"/>
    <property type="match status" value="8"/>
</dbReference>
<keyword evidence="15" id="KW-0460">Magnesium</keyword>